<dbReference type="SUPFAM" id="SSF53850">
    <property type="entry name" value="Periplasmic binding protein-like II"/>
    <property type="match status" value="1"/>
</dbReference>
<dbReference type="PANTHER" id="PTHR42928">
    <property type="entry name" value="TRICARBOXYLATE-BINDING PROTEIN"/>
    <property type="match status" value="1"/>
</dbReference>
<comment type="caution">
    <text evidence="3">The sequence shown here is derived from an EMBL/GenBank/DDBJ whole genome shotgun (WGS) entry which is preliminary data.</text>
</comment>
<dbReference type="PIRSF" id="PIRSF017082">
    <property type="entry name" value="YflP"/>
    <property type="match status" value="1"/>
</dbReference>
<feature type="chain" id="PRO_5022024105" evidence="2">
    <location>
        <begin position="29"/>
        <end position="325"/>
    </location>
</feature>
<dbReference type="InterPro" id="IPR005064">
    <property type="entry name" value="BUG"/>
</dbReference>
<dbReference type="RefSeq" id="WP_143946368.1">
    <property type="nucleotide sequence ID" value="NZ_BAABMB010000001.1"/>
</dbReference>
<dbReference type="PANTHER" id="PTHR42928:SF5">
    <property type="entry name" value="BLR1237 PROTEIN"/>
    <property type="match status" value="1"/>
</dbReference>
<sequence>MTARFLRTARRWFAALGLAAAAATPALAAYPSQPITLFVPYGAGGTTDQLARALGEALGKRLGQTVVVDNKPGANGTMGVMQLKRARPDGYTLSIIPMGVFRQPYLQQGGVSYDPLKDVTYISQVAAYGYAIAVLADAKWKTIDELVADAKARPGEINYGTSGLFTSNHLAMAELARATGAEMTHVPFKGDAEALSALMGKHIQVVSSTNTVLPFVQSGQMRVLATAGATRPKDFADAPTLQEAGYPVVMLSPIGIGGPAGLPDDIVAKLDGAIADALRDPAFQEMVARFGLELAYADHATYDAWARQTVADEKTIIERLAKEIP</sequence>
<comment type="similarity">
    <text evidence="1">Belongs to the UPF0065 (bug) family.</text>
</comment>
<keyword evidence="2" id="KW-0732">Signal</keyword>
<protein>
    <submittedName>
        <fullName evidence="3">Tripartite tricarboxylate transporter substrate binding protein</fullName>
    </submittedName>
</protein>
<accession>A0A556B0Y2</accession>
<organism evidence="3 4">
    <name type="scientific">Verticiella sediminum</name>
    <dbReference type="NCBI Taxonomy" id="1247510"/>
    <lineage>
        <taxon>Bacteria</taxon>
        <taxon>Pseudomonadati</taxon>
        <taxon>Pseudomonadota</taxon>
        <taxon>Betaproteobacteria</taxon>
        <taxon>Burkholderiales</taxon>
        <taxon>Alcaligenaceae</taxon>
        <taxon>Verticiella</taxon>
    </lineage>
</organism>
<dbReference type="Proteomes" id="UP000318405">
    <property type="component" value="Unassembled WGS sequence"/>
</dbReference>
<dbReference type="InterPro" id="IPR042100">
    <property type="entry name" value="Bug_dom1"/>
</dbReference>
<dbReference type="CDD" id="cd07012">
    <property type="entry name" value="PBP2_Bug_TTT"/>
    <property type="match status" value="1"/>
</dbReference>
<dbReference type="AlphaFoldDB" id="A0A556B0Y2"/>
<name>A0A556B0Y2_9BURK</name>
<gene>
    <name evidence="3" type="ORF">FOZ76_01570</name>
</gene>
<evidence type="ECO:0000313" key="3">
    <source>
        <dbReference type="EMBL" id="TSH98830.1"/>
    </source>
</evidence>
<evidence type="ECO:0000256" key="2">
    <source>
        <dbReference type="SAM" id="SignalP"/>
    </source>
</evidence>
<reference evidence="3 4" key="1">
    <citation type="submission" date="2019-07" db="EMBL/GenBank/DDBJ databases">
        <title>Qingshengfaniella alkalisoli gen. nov., sp. nov., isolated from saline soil.</title>
        <authorList>
            <person name="Xu L."/>
            <person name="Huang X.-X."/>
            <person name="Sun J.-Q."/>
        </authorList>
    </citation>
    <scope>NUCLEOTIDE SEQUENCE [LARGE SCALE GENOMIC DNA]</scope>
    <source>
        <strain evidence="3 4">DSM 27279</strain>
    </source>
</reference>
<keyword evidence="4" id="KW-1185">Reference proteome</keyword>
<proteinExistence type="inferred from homology"/>
<dbReference type="OrthoDB" id="8678477at2"/>
<evidence type="ECO:0000256" key="1">
    <source>
        <dbReference type="ARBA" id="ARBA00006987"/>
    </source>
</evidence>
<dbReference type="Pfam" id="PF03401">
    <property type="entry name" value="TctC"/>
    <property type="match status" value="1"/>
</dbReference>
<dbReference type="Gene3D" id="3.40.190.10">
    <property type="entry name" value="Periplasmic binding protein-like II"/>
    <property type="match status" value="1"/>
</dbReference>
<dbReference type="Gene3D" id="3.40.190.150">
    <property type="entry name" value="Bordetella uptake gene, domain 1"/>
    <property type="match status" value="1"/>
</dbReference>
<feature type="signal peptide" evidence="2">
    <location>
        <begin position="1"/>
        <end position="28"/>
    </location>
</feature>
<dbReference type="EMBL" id="VLTJ01000003">
    <property type="protein sequence ID" value="TSH98830.1"/>
    <property type="molecule type" value="Genomic_DNA"/>
</dbReference>
<evidence type="ECO:0000313" key="4">
    <source>
        <dbReference type="Proteomes" id="UP000318405"/>
    </source>
</evidence>